<dbReference type="KEGG" id="kox:KOX_22420"/>
<dbReference type="HOGENOM" id="CLU_2844057_0_0_6"/>
<name>A0A0H3HCM2_KLEM8</name>
<gene>
    <name evidence="1" type="ordered locus">KOX_22420</name>
</gene>
<dbReference type="Proteomes" id="UP000007843">
    <property type="component" value="Chromosome"/>
</dbReference>
<evidence type="ECO:0000313" key="1">
    <source>
        <dbReference type="EMBL" id="AEX06204.1"/>
    </source>
</evidence>
<dbReference type="AlphaFoldDB" id="A0A0H3HCM2"/>
<dbReference type="EMBL" id="CP003218">
    <property type="protein sequence ID" value="AEX06204.1"/>
    <property type="molecule type" value="Genomic_DNA"/>
</dbReference>
<evidence type="ECO:0000313" key="2">
    <source>
        <dbReference type="Proteomes" id="UP000007843"/>
    </source>
</evidence>
<accession>A0A0H3HCM2</accession>
<sequence length="65" mass="7114">MPADQPAAYAGEFIDLLPDELGIIVISRHLSPRTGSADRGKPGLPAFRACLRLLSQQIFILPDRQ</sequence>
<proteinExistence type="predicted"/>
<organism evidence="1 2">
    <name type="scientific">Klebsiella michiganensis (strain ATCC 8724 / DSM 4798 / JCM 20051 / NBRC 3318 / NRRL B-199 / KCTC 1686 / BUCSAV 143 / CCM 1901)</name>
    <dbReference type="NCBI Taxonomy" id="1006551"/>
    <lineage>
        <taxon>Bacteria</taxon>
        <taxon>Pseudomonadati</taxon>
        <taxon>Pseudomonadota</taxon>
        <taxon>Gammaproteobacteria</taxon>
        <taxon>Enterobacterales</taxon>
        <taxon>Enterobacteriaceae</taxon>
        <taxon>Klebsiella/Raoultella group</taxon>
        <taxon>Klebsiella</taxon>
    </lineage>
</organism>
<reference evidence="1 2" key="1">
    <citation type="journal article" date="2012" name="J. Bacteriol.">
        <title>Complete genome sequence of Klebsiella oxytoca KCTC 1686, used in production of 2,3-butanediol.</title>
        <authorList>
            <person name="Shin S.H."/>
            <person name="Kim S."/>
            <person name="Kim J.Y."/>
            <person name="Lee S."/>
            <person name="Um Y."/>
            <person name="Oh M.K."/>
            <person name="Kim Y.R."/>
            <person name="Lee J."/>
            <person name="Yang K.S."/>
        </authorList>
    </citation>
    <scope>NUCLEOTIDE SEQUENCE [LARGE SCALE GENOMIC DNA]</scope>
    <source>
        <strain evidence="2">ATCC 8724 / DSM 4798 / JCM 20051 / NBRC 3318 / NRRL B-199 / KCTC 1686</strain>
    </source>
</reference>
<protein>
    <submittedName>
        <fullName evidence="1">Uncharacterized protein</fullName>
    </submittedName>
</protein>